<dbReference type="Gene3D" id="3.40.50.1820">
    <property type="entry name" value="alpha/beta hydrolase"/>
    <property type="match status" value="1"/>
</dbReference>
<sequence>MEFTVQVSAPYRLWARAVGPLDAPPLLLVMGANANALTWPPALVERLATRHRVIVYDHRDTGRSTWAFDEHPYQITDLAGDALAVLDAAGVARAHVVGMSMGGVLVQLLALDHPDRLLSATAFCTAALGAGLAGGTDAPALPDPDPRLLKLWQQFTDERDREAELDWRVEHWRLLNGDVVPFDAAAFRAMEESCIDHAGTHRNAAAHARAGQDGLARGDELGRVRVPFLVVEAPEDPINPPPHAAYLAGLIPSAKLVTVPGMGHALAPAVLDPFADAVETHIGSVGPG</sequence>
<keyword evidence="3" id="KW-1185">Reference proteome</keyword>
<dbReference type="InterPro" id="IPR000073">
    <property type="entry name" value="AB_hydrolase_1"/>
</dbReference>
<dbReference type="PANTHER" id="PTHR43433">
    <property type="entry name" value="HYDROLASE, ALPHA/BETA FOLD FAMILY PROTEIN"/>
    <property type="match status" value="1"/>
</dbReference>
<dbReference type="Proteomes" id="UP001219605">
    <property type="component" value="Chromosome"/>
</dbReference>
<keyword evidence="2" id="KW-0378">Hydrolase</keyword>
<evidence type="ECO:0000259" key="1">
    <source>
        <dbReference type="Pfam" id="PF00561"/>
    </source>
</evidence>
<organism evidence="2 3">
    <name type="scientific">Micromonospora cathayae</name>
    <dbReference type="NCBI Taxonomy" id="3028804"/>
    <lineage>
        <taxon>Bacteria</taxon>
        <taxon>Bacillati</taxon>
        <taxon>Actinomycetota</taxon>
        <taxon>Actinomycetes</taxon>
        <taxon>Micromonosporales</taxon>
        <taxon>Micromonosporaceae</taxon>
        <taxon>Micromonospora</taxon>
    </lineage>
</organism>
<dbReference type="PANTHER" id="PTHR43433:SF5">
    <property type="entry name" value="AB HYDROLASE-1 DOMAIN-CONTAINING PROTEIN"/>
    <property type="match status" value="1"/>
</dbReference>
<feature type="domain" description="AB hydrolase-1" evidence="1">
    <location>
        <begin position="24"/>
        <end position="265"/>
    </location>
</feature>
<dbReference type="Pfam" id="PF00561">
    <property type="entry name" value="Abhydrolase_1"/>
    <property type="match status" value="1"/>
</dbReference>
<evidence type="ECO:0000313" key="3">
    <source>
        <dbReference type="Proteomes" id="UP001219605"/>
    </source>
</evidence>
<dbReference type="SUPFAM" id="SSF53474">
    <property type="entry name" value="alpha/beta-Hydrolases"/>
    <property type="match status" value="1"/>
</dbReference>
<proteinExistence type="predicted"/>
<evidence type="ECO:0000313" key="2">
    <source>
        <dbReference type="EMBL" id="WDZ85640.1"/>
    </source>
</evidence>
<dbReference type="InterPro" id="IPR029058">
    <property type="entry name" value="AB_hydrolase_fold"/>
</dbReference>
<dbReference type="RefSeq" id="WP_275032368.1">
    <property type="nucleotide sequence ID" value="NZ_CP118615.1"/>
</dbReference>
<gene>
    <name evidence="2" type="ORF">PVK37_04090</name>
</gene>
<dbReference type="InterPro" id="IPR050471">
    <property type="entry name" value="AB_hydrolase"/>
</dbReference>
<protein>
    <submittedName>
        <fullName evidence="2">Alpha/beta fold hydrolase</fullName>
    </submittedName>
</protein>
<reference evidence="2 3" key="1">
    <citation type="submission" date="2023-02" db="EMBL/GenBank/DDBJ databases">
        <authorList>
            <person name="Mo P."/>
        </authorList>
    </citation>
    <scope>NUCLEOTIDE SEQUENCE [LARGE SCALE GENOMIC DNA]</scope>
    <source>
        <strain evidence="2 3">HUAS 3</strain>
    </source>
</reference>
<accession>A0ABY7ZRI1</accession>
<dbReference type="GO" id="GO:0016787">
    <property type="term" value="F:hydrolase activity"/>
    <property type="evidence" value="ECO:0007669"/>
    <property type="project" value="UniProtKB-KW"/>
</dbReference>
<name>A0ABY7ZRI1_9ACTN</name>
<dbReference type="EMBL" id="CP118615">
    <property type="protein sequence ID" value="WDZ85640.1"/>
    <property type="molecule type" value="Genomic_DNA"/>
</dbReference>